<organism evidence="1 2">
    <name type="scientific">Rhododendron molle</name>
    <name type="common">Chinese azalea</name>
    <name type="synonym">Azalea mollis</name>
    <dbReference type="NCBI Taxonomy" id="49168"/>
    <lineage>
        <taxon>Eukaryota</taxon>
        <taxon>Viridiplantae</taxon>
        <taxon>Streptophyta</taxon>
        <taxon>Embryophyta</taxon>
        <taxon>Tracheophyta</taxon>
        <taxon>Spermatophyta</taxon>
        <taxon>Magnoliopsida</taxon>
        <taxon>eudicotyledons</taxon>
        <taxon>Gunneridae</taxon>
        <taxon>Pentapetalae</taxon>
        <taxon>asterids</taxon>
        <taxon>Ericales</taxon>
        <taxon>Ericaceae</taxon>
        <taxon>Ericoideae</taxon>
        <taxon>Rhodoreae</taxon>
        <taxon>Rhododendron</taxon>
    </lineage>
</organism>
<gene>
    <name evidence="1" type="ORF">RHMOL_Rhmol01G0179300</name>
</gene>
<accession>A0ACC0Q3A6</accession>
<protein>
    <submittedName>
        <fullName evidence="1">Uncharacterized protein</fullName>
    </submittedName>
</protein>
<dbReference type="Proteomes" id="UP001062846">
    <property type="component" value="Chromosome 1"/>
</dbReference>
<reference evidence="1" key="1">
    <citation type="submission" date="2022-02" db="EMBL/GenBank/DDBJ databases">
        <title>Plant Genome Project.</title>
        <authorList>
            <person name="Zhang R.-G."/>
        </authorList>
    </citation>
    <scope>NUCLEOTIDE SEQUENCE</scope>
    <source>
        <strain evidence="1">AT1</strain>
    </source>
</reference>
<proteinExistence type="predicted"/>
<comment type="caution">
    <text evidence="1">The sequence shown here is derived from an EMBL/GenBank/DDBJ whole genome shotgun (WGS) entry which is preliminary data.</text>
</comment>
<evidence type="ECO:0000313" key="2">
    <source>
        <dbReference type="Proteomes" id="UP001062846"/>
    </source>
</evidence>
<evidence type="ECO:0000313" key="1">
    <source>
        <dbReference type="EMBL" id="KAI8572200.1"/>
    </source>
</evidence>
<dbReference type="EMBL" id="CM046388">
    <property type="protein sequence ID" value="KAI8572200.1"/>
    <property type="molecule type" value="Genomic_DNA"/>
</dbReference>
<sequence length="57" mass="6426">MVTVEGFMTHHIGALIGRIVLYMELKSFMVVVSKPFSQDRIPNSSNRPVEGTVRLHV</sequence>
<keyword evidence="2" id="KW-1185">Reference proteome</keyword>
<name>A0ACC0Q3A6_RHOML</name>